<feature type="compositionally biased region" description="Low complexity" evidence="1">
    <location>
        <begin position="8"/>
        <end position="25"/>
    </location>
</feature>
<evidence type="ECO:0000313" key="2">
    <source>
        <dbReference type="EMBL" id="RDW22685.1"/>
    </source>
</evidence>
<feature type="region of interest" description="Disordered" evidence="1">
    <location>
        <begin position="196"/>
        <end position="215"/>
    </location>
</feature>
<feature type="compositionally biased region" description="Basic and acidic residues" evidence="1">
    <location>
        <begin position="260"/>
        <end position="275"/>
    </location>
</feature>
<feature type="compositionally biased region" description="Low complexity" evidence="1">
    <location>
        <begin position="164"/>
        <end position="182"/>
    </location>
</feature>
<reference evidence="2 3" key="1">
    <citation type="submission" date="2018-07" db="EMBL/GenBank/DDBJ databases">
        <title>Draft Genome Assemblies for Five Robust Yarrowia lipolytica Strains Exhibiting High Lipid Production and Pentose Sugar Utilization and Sugar Alcohol Secretion from Undetoxified Lignocellulosic Biomass Hydrolysates.</title>
        <authorList>
            <consortium name="DOE Joint Genome Institute"/>
            <person name="Walker C."/>
            <person name="Ryu S."/>
            <person name="Na H."/>
            <person name="Zane M."/>
            <person name="LaButti K."/>
            <person name="Lipzen A."/>
            <person name="Haridas S."/>
            <person name="Barry K."/>
            <person name="Grigoriev I.V."/>
            <person name="Quarterman J."/>
            <person name="Slininger P."/>
            <person name="Dien B."/>
            <person name="Trinh C.T."/>
        </authorList>
    </citation>
    <scope>NUCLEOTIDE SEQUENCE [LARGE SCALE GENOMIC DNA]</scope>
    <source>
        <strain evidence="2 3">YB392</strain>
    </source>
</reference>
<dbReference type="AlphaFoldDB" id="A0A371BX81"/>
<feature type="region of interest" description="Disordered" evidence="1">
    <location>
        <begin position="1"/>
        <end position="90"/>
    </location>
</feature>
<accession>A0A371BX81</accession>
<sequence>MRRDYGKSASWSDTGTTSSDSSSYSTDDDSHSLSEEAPSDGSVDRITQTRGTLPYCVRNTSQAAQGGAPRPLLNRGIFSNPRSTEPESPEYQEMGYWKIRGKDLVLKKESAREVLSVRDTIDLHSSSSDEYDSHSDYVPEAVPLPSSLLFDVATHITKDTPDQSLSAPGTSSSASSFHHSPTVEPTLLDSTAKEAHVTGVTATSTPETQGSTTEPTTIVRFKEPLSPQKPILAESIVEPVRDSGDEISTTTMIGSTTQGHMDDNKPTESHNREEQYPEPTLDSPSERQLFHREYTWGPQATSARWGNTLDMFSQEEFWFLHHAFDRVSAVVEHQSWNCIDDPACIMRYSRSFGTLVPGRSRLSCLYDVIEHDLRRPYSEYSVNNSGQFFDSFNNVPPLEYISPISHRGTRLGRQLLDKDTDEVYRYAGNEL</sequence>
<evidence type="ECO:0000313" key="3">
    <source>
        <dbReference type="Proteomes" id="UP000256601"/>
    </source>
</evidence>
<name>A0A371BX81_YARLL</name>
<feature type="region of interest" description="Disordered" evidence="1">
    <location>
        <begin position="160"/>
        <end position="184"/>
    </location>
</feature>
<proteinExistence type="predicted"/>
<evidence type="ECO:0000256" key="1">
    <source>
        <dbReference type="SAM" id="MobiDB-lite"/>
    </source>
</evidence>
<dbReference type="EMBL" id="KZ859173">
    <property type="protein sequence ID" value="RDW22685.1"/>
    <property type="molecule type" value="Genomic_DNA"/>
</dbReference>
<gene>
    <name evidence="2" type="ORF">B0I71DRAFT_143672</name>
</gene>
<protein>
    <submittedName>
        <fullName evidence="2">Uncharacterized protein</fullName>
    </submittedName>
</protein>
<feature type="compositionally biased region" description="Polar residues" evidence="1">
    <location>
        <begin position="200"/>
        <end position="215"/>
    </location>
</feature>
<feature type="compositionally biased region" description="Polar residues" evidence="1">
    <location>
        <begin position="248"/>
        <end position="259"/>
    </location>
</feature>
<dbReference type="Proteomes" id="UP000256601">
    <property type="component" value="Unassembled WGS sequence"/>
</dbReference>
<feature type="region of interest" description="Disordered" evidence="1">
    <location>
        <begin position="248"/>
        <end position="284"/>
    </location>
</feature>
<organism evidence="2 3">
    <name type="scientific">Yarrowia lipolytica</name>
    <name type="common">Candida lipolytica</name>
    <dbReference type="NCBI Taxonomy" id="4952"/>
    <lineage>
        <taxon>Eukaryota</taxon>
        <taxon>Fungi</taxon>
        <taxon>Dikarya</taxon>
        <taxon>Ascomycota</taxon>
        <taxon>Saccharomycotina</taxon>
        <taxon>Dipodascomycetes</taxon>
        <taxon>Dipodascales</taxon>
        <taxon>Dipodascales incertae sedis</taxon>
        <taxon>Yarrowia</taxon>
    </lineage>
</organism>